<dbReference type="SUPFAM" id="SSF54197">
    <property type="entry name" value="HIT-like"/>
    <property type="match status" value="1"/>
</dbReference>
<organism evidence="4 5">
    <name type="scientific">Actinopolymorpha rutila</name>
    <dbReference type="NCBI Taxonomy" id="446787"/>
    <lineage>
        <taxon>Bacteria</taxon>
        <taxon>Bacillati</taxon>
        <taxon>Actinomycetota</taxon>
        <taxon>Actinomycetes</taxon>
        <taxon>Propionibacteriales</taxon>
        <taxon>Actinopolymorphaceae</taxon>
        <taxon>Actinopolymorpha</taxon>
    </lineage>
</organism>
<dbReference type="EMBL" id="JACBZH010000001">
    <property type="protein sequence ID" value="NYH91211.1"/>
    <property type="molecule type" value="Genomic_DNA"/>
</dbReference>
<dbReference type="RefSeq" id="WP_179788820.1">
    <property type="nucleotide sequence ID" value="NZ_BAAARR010000023.1"/>
</dbReference>
<dbReference type="Pfam" id="PF01230">
    <property type="entry name" value="HIT"/>
    <property type="match status" value="1"/>
</dbReference>
<dbReference type="PANTHER" id="PTHR46648">
    <property type="entry name" value="HIT FAMILY PROTEIN 1"/>
    <property type="match status" value="1"/>
</dbReference>
<keyword evidence="5" id="KW-1185">Reference proteome</keyword>
<evidence type="ECO:0000313" key="4">
    <source>
        <dbReference type="EMBL" id="NYH91211.1"/>
    </source>
</evidence>
<dbReference type="InterPro" id="IPR036265">
    <property type="entry name" value="HIT-like_sf"/>
</dbReference>
<dbReference type="InterPro" id="IPR001310">
    <property type="entry name" value="Histidine_triad_HIT"/>
</dbReference>
<evidence type="ECO:0000313" key="5">
    <source>
        <dbReference type="Proteomes" id="UP000579605"/>
    </source>
</evidence>
<reference evidence="4 5" key="1">
    <citation type="submission" date="2020-07" db="EMBL/GenBank/DDBJ databases">
        <title>Sequencing the genomes of 1000 actinobacteria strains.</title>
        <authorList>
            <person name="Klenk H.-P."/>
        </authorList>
    </citation>
    <scope>NUCLEOTIDE SEQUENCE [LARGE SCALE GENOMIC DNA]</scope>
    <source>
        <strain evidence="4 5">DSM 18448</strain>
    </source>
</reference>
<evidence type="ECO:0000256" key="2">
    <source>
        <dbReference type="PROSITE-ProRule" id="PRU00464"/>
    </source>
</evidence>
<feature type="domain" description="HIT" evidence="3">
    <location>
        <begin position="1"/>
        <end position="87"/>
    </location>
</feature>
<dbReference type="GO" id="GO:0003824">
    <property type="term" value="F:catalytic activity"/>
    <property type="evidence" value="ECO:0007669"/>
    <property type="project" value="InterPro"/>
</dbReference>
<dbReference type="Proteomes" id="UP000579605">
    <property type="component" value="Unassembled WGS sequence"/>
</dbReference>
<protein>
    <submittedName>
        <fullName evidence="4">Histidine triad (HIT) family protein</fullName>
    </submittedName>
</protein>
<proteinExistence type="predicted"/>
<accession>A0A852ZDI0</accession>
<comment type="caution">
    <text evidence="4">The sequence shown here is derived from an EMBL/GenBank/DDBJ whole genome shotgun (WGS) entry which is preliminary data.</text>
</comment>
<dbReference type="Gene3D" id="3.30.428.10">
    <property type="entry name" value="HIT-like"/>
    <property type="match status" value="1"/>
</dbReference>
<feature type="active site" description="Tele-AMP-histidine intermediate" evidence="1">
    <location>
        <position position="74"/>
    </location>
</feature>
<dbReference type="AlphaFoldDB" id="A0A852ZDI0"/>
<dbReference type="PROSITE" id="PS51084">
    <property type="entry name" value="HIT_2"/>
    <property type="match status" value="1"/>
</dbReference>
<evidence type="ECO:0000256" key="1">
    <source>
        <dbReference type="PIRSR" id="PIRSR601310-1"/>
    </source>
</evidence>
<dbReference type="InterPro" id="IPR011146">
    <property type="entry name" value="HIT-like"/>
</dbReference>
<name>A0A852ZDI0_9ACTN</name>
<gene>
    <name evidence="4" type="ORF">F4554_003849</name>
</gene>
<dbReference type="GO" id="GO:0009117">
    <property type="term" value="P:nucleotide metabolic process"/>
    <property type="evidence" value="ECO:0007669"/>
    <property type="project" value="TreeGrafter"/>
</dbReference>
<comment type="caution">
    <text evidence="2">Lacks conserved residue(s) required for the propagation of feature annotation.</text>
</comment>
<evidence type="ECO:0000259" key="3">
    <source>
        <dbReference type="PROSITE" id="PS51084"/>
    </source>
</evidence>
<dbReference type="PANTHER" id="PTHR46648:SF1">
    <property type="entry name" value="ADENOSINE 5'-MONOPHOSPHORAMIDASE HNT1"/>
    <property type="match status" value="1"/>
</dbReference>
<sequence length="114" mass="12477">MDLRQPTWPEGIHVLVVPRRHVEQVDQLEPDDAGALMNAVVGVARSVKSLCAPEGLSVWSSNGPAAFQEVPHVHMQVLARKHGDGLLRIYAERPHHPTTTELAQVAAKLRSSPL</sequence>